<dbReference type="PANTHER" id="PTHR23412">
    <property type="entry name" value="STEREOCILIN RELATED"/>
    <property type="match status" value="1"/>
</dbReference>
<comment type="caution">
    <text evidence="8">The sequence shown here is derived from an EMBL/GenBank/DDBJ whole genome shotgun (WGS) entry which is preliminary data.</text>
</comment>
<dbReference type="EMBL" id="BEZZ01000273">
    <property type="protein sequence ID" value="GCC29922.1"/>
    <property type="molecule type" value="Genomic_DNA"/>
</dbReference>
<dbReference type="Proteomes" id="UP000287033">
    <property type="component" value="Unassembled WGS sequence"/>
</dbReference>
<dbReference type="InterPro" id="IPR026664">
    <property type="entry name" value="Stereocilin-rel"/>
</dbReference>
<evidence type="ECO:0000256" key="3">
    <source>
        <dbReference type="ARBA" id="ARBA00022729"/>
    </source>
</evidence>
<evidence type="ECO:0000256" key="2">
    <source>
        <dbReference type="ARBA" id="ARBA00011016"/>
    </source>
</evidence>
<dbReference type="PANTHER" id="PTHR23412:SF6">
    <property type="entry name" value="MESOTHELIN"/>
    <property type="match status" value="1"/>
</dbReference>
<dbReference type="GO" id="GO:0009986">
    <property type="term" value="C:cell surface"/>
    <property type="evidence" value="ECO:0007669"/>
    <property type="project" value="TreeGrafter"/>
</dbReference>
<proteinExistence type="inferred from homology"/>
<dbReference type="OrthoDB" id="9329195at2759"/>
<dbReference type="AlphaFoldDB" id="A0A401SHM8"/>
<keyword evidence="5 7" id="KW-0472">Membrane</keyword>
<gene>
    <name evidence="8" type="ORF">chiPu_0008366</name>
</gene>
<organism evidence="8 9">
    <name type="scientific">Chiloscyllium punctatum</name>
    <name type="common">Brownbanded bambooshark</name>
    <name type="synonym">Hemiscyllium punctatum</name>
    <dbReference type="NCBI Taxonomy" id="137246"/>
    <lineage>
        <taxon>Eukaryota</taxon>
        <taxon>Metazoa</taxon>
        <taxon>Chordata</taxon>
        <taxon>Craniata</taxon>
        <taxon>Vertebrata</taxon>
        <taxon>Chondrichthyes</taxon>
        <taxon>Elasmobranchii</taxon>
        <taxon>Galeomorphii</taxon>
        <taxon>Galeoidea</taxon>
        <taxon>Orectolobiformes</taxon>
        <taxon>Hemiscylliidae</taxon>
        <taxon>Chiloscyllium</taxon>
    </lineage>
</organism>
<accession>A0A401SHM8</accession>
<keyword evidence="4" id="KW-0130">Cell adhesion</keyword>
<dbReference type="STRING" id="137246.A0A401SHM8"/>
<evidence type="ECO:0000256" key="5">
    <source>
        <dbReference type="ARBA" id="ARBA00023136"/>
    </source>
</evidence>
<evidence type="ECO:0000256" key="1">
    <source>
        <dbReference type="ARBA" id="ARBA00004370"/>
    </source>
</evidence>
<evidence type="ECO:0000313" key="8">
    <source>
        <dbReference type="EMBL" id="GCC29922.1"/>
    </source>
</evidence>
<sequence length="158" mass="17276">MMRGTAAPTYSFSIDFTTFLVLGFLLTIWNAEPTKVVVRNYVQGSGPLNAVALDAIGGPLLCTLHEKNLMTIQPNELKKARPLNIFTCTQAKKDILFGIAKVAFQHLAGDPKAYFNQLKPYIGGARASDLQRLAPGNISMDFQTFSSLNPVEVEKLTA</sequence>
<keyword evidence="7" id="KW-1133">Transmembrane helix</keyword>
<feature type="transmembrane region" description="Helical" evidence="7">
    <location>
        <begin position="12"/>
        <end position="31"/>
    </location>
</feature>
<comment type="subcellular location">
    <subcellularLocation>
        <location evidence="1">Membrane</location>
    </subcellularLocation>
</comment>
<name>A0A401SHM8_CHIPU</name>
<dbReference type="GO" id="GO:0007160">
    <property type="term" value="P:cell-matrix adhesion"/>
    <property type="evidence" value="ECO:0007669"/>
    <property type="project" value="TreeGrafter"/>
</dbReference>
<keyword evidence="7" id="KW-0812">Transmembrane</keyword>
<dbReference type="OMA" id="APGNISM"/>
<evidence type="ECO:0000256" key="6">
    <source>
        <dbReference type="ARBA" id="ARBA00023180"/>
    </source>
</evidence>
<protein>
    <submittedName>
        <fullName evidence="8">Uncharacterized protein</fullName>
    </submittedName>
</protein>
<keyword evidence="6" id="KW-0325">Glycoprotein</keyword>
<reference evidence="8 9" key="1">
    <citation type="journal article" date="2018" name="Nat. Ecol. Evol.">
        <title>Shark genomes provide insights into elasmobranch evolution and the origin of vertebrates.</title>
        <authorList>
            <person name="Hara Y"/>
            <person name="Yamaguchi K"/>
            <person name="Onimaru K"/>
            <person name="Kadota M"/>
            <person name="Koyanagi M"/>
            <person name="Keeley SD"/>
            <person name="Tatsumi K"/>
            <person name="Tanaka K"/>
            <person name="Motone F"/>
            <person name="Kageyama Y"/>
            <person name="Nozu R"/>
            <person name="Adachi N"/>
            <person name="Nishimura O"/>
            <person name="Nakagawa R"/>
            <person name="Tanegashima C"/>
            <person name="Kiyatake I"/>
            <person name="Matsumoto R"/>
            <person name="Murakumo K"/>
            <person name="Nishida K"/>
            <person name="Terakita A"/>
            <person name="Kuratani S"/>
            <person name="Sato K"/>
            <person name="Hyodo S Kuraku.S."/>
        </authorList>
    </citation>
    <scope>NUCLEOTIDE SEQUENCE [LARGE SCALE GENOMIC DNA]</scope>
</reference>
<dbReference type="GO" id="GO:0016020">
    <property type="term" value="C:membrane"/>
    <property type="evidence" value="ECO:0007669"/>
    <property type="project" value="UniProtKB-SubCell"/>
</dbReference>
<dbReference type="InterPro" id="IPR010335">
    <property type="entry name" value="Mesothelin"/>
</dbReference>
<evidence type="ECO:0000313" key="9">
    <source>
        <dbReference type="Proteomes" id="UP000287033"/>
    </source>
</evidence>
<keyword evidence="9" id="KW-1185">Reference proteome</keyword>
<comment type="similarity">
    <text evidence="2">Belongs to the mesothelin family.</text>
</comment>
<evidence type="ECO:0000256" key="7">
    <source>
        <dbReference type="SAM" id="Phobius"/>
    </source>
</evidence>
<keyword evidence="3" id="KW-0732">Signal</keyword>
<dbReference type="Pfam" id="PF06060">
    <property type="entry name" value="Mesothelin"/>
    <property type="match status" value="1"/>
</dbReference>
<evidence type="ECO:0000256" key="4">
    <source>
        <dbReference type="ARBA" id="ARBA00022889"/>
    </source>
</evidence>